<dbReference type="Proteomes" id="UP000007599">
    <property type="component" value="Chromosome I"/>
</dbReference>
<dbReference type="PANTHER" id="PTHR43191:SF7">
    <property type="entry name" value="OBP33PEP LIKE PROTEIN"/>
    <property type="match status" value="1"/>
</dbReference>
<evidence type="ECO:0000256" key="1">
    <source>
        <dbReference type="ARBA" id="ARBA00022603"/>
    </source>
</evidence>
<dbReference type="HOGENOM" id="CLU_021322_4_3_10"/>
<dbReference type="PANTHER" id="PTHR43191">
    <property type="entry name" value="RRNA METHYLTRANSFERASE 3"/>
    <property type="match status" value="1"/>
</dbReference>
<keyword evidence="1 4" id="KW-0489">Methyltransferase</keyword>
<evidence type="ECO:0000313" key="5">
    <source>
        <dbReference type="Proteomes" id="UP000007599"/>
    </source>
</evidence>
<reference evidence="4 5" key="1">
    <citation type="journal article" date="2012" name="J. Bacteriol.">
        <title>Complete Genome Sequence of Flavobacterium indicum GPSTA100-9T, Isolated from Warm Spring Water.</title>
        <authorList>
            <person name="Barbier P."/>
            <person name="Houel A."/>
            <person name="Loux V."/>
            <person name="Poulain J."/>
            <person name="Bernardet J.F."/>
            <person name="Touchon M."/>
            <person name="Duchaud E."/>
        </authorList>
    </citation>
    <scope>NUCLEOTIDE SEQUENCE [LARGE SCALE GENOMIC DNA]</scope>
    <source>
        <strain evidence="5">DSM 17447 / CIP 109464 / GPTSA100-9</strain>
    </source>
</reference>
<dbReference type="OrthoDB" id="9795352at2"/>
<evidence type="ECO:0000313" key="4">
    <source>
        <dbReference type="EMBL" id="CCG53286.1"/>
    </source>
</evidence>
<keyword evidence="5" id="KW-1185">Reference proteome</keyword>
<sequence>MQLQHNNTNFEKQQFPITVICDGIYFQENIGSVFRLCDAFGVKDIVLSGKNLIFSERKINKTSRSTHKTVPYTIIYDKEKLISFIKSNFEQILGIEITNNSIPLNKFEFDSSKKTALIIGSEVVGISDELLNCCQNTIHIPMHGINSSMNVTHALSIVLYTFTQKF</sequence>
<dbReference type="EMBL" id="HE774682">
    <property type="protein sequence ID" value="CCG53286.1"/>
    <property type="molecule type" value="Genomic_DNA"/>
</dbReference>
<dbReference type="GO" id="GO:0008173">
    <property type="term" value="F:RNA methyltransferase activity"/>
    <property type="evidence" value="ECO:0007669"/>
    <property type="project" value="InterPro"/>
</dbReference>
<dbReference type="GO" id="GO:0032259">
    <property type="term" value="P:methylation"/>
    <property type="evidence" value="ECO:0007669"/>
    <property type="project" value="UniProtKB-KW"/>
</dbReference>
<dbReference type="AlphaFoldDB" id="H8XPL2"/>
<dbReference type="Pfam" id="PF00588">
    <property type="entry name" value="SpoU_methylase"/>
    <property type="match status" value="1"/>
</dbReference>
<proteinExistence type="predicted"/>
<organism evidence="4 5">
    <name type="scientific">Flavobacterium indicum (strain DSM 17447 / CIP 109464 / GPTSA100-9)</name>
    <dbReference type="NCBI Taxonomy" id="1094466"/>
    <lineage>
        <taxon>Bacteria</taxon>
        <taxon>Pseudomonadati</taxon>
        <taxon>Bacteroidota</taxon>
        <taxon>Flavobacteriia</taxon>
        <taxon>Flavobacteriales</taxon>
        <taxon>Flavobacteriaceae</taxon>
        <taxon>Flavobacterium</taxon>
    </lineage>
</organism>
<dbReference type="GO" id="GO:0003723">
    <property type="term" value="F:RNA binding"/>
    <property type="evidence" value="ECO:0007669"/>
    <property type="project" value="InterPro"/>
</dbReference>
<dbReference type="STRING" id="1094466.KQS_06630"/>
<reference evidence="5" key="2">
    <citation type="submission" date="2012-03" db="EMBL/GenBank/DDBJ databases">
        <title>Complete genome sequence of Flavobacterium indicum GPTSA100-9T, isolated from warm spring water.</title>
        <authorList>
            <person name="Barbier P."/>
            <person name="Houel A."/>
            <person name="Loux V."/>
            <person name="Poulain J."/>
            <person name="Bernardet J.-F."/>
            <person name="Touchon M."/>
            <person name="Duchaud E."/>
        </authorList>
    </citation>
    <scope>NUCLEOTIDE SEQUENCE [LARGE SCALE GENOMIC DNA]</scope>
    <source>
        <strain evidence="5">DSM 17447 / CIP 109464 / GPTSA100-9</strain>
    </source>
</reference>
<dbReference type="CDD" id="cd18082">
    <property type="entry name" value="SpoU-like_family"/>
    <property type="match status" value="1"/>
</dbReference>
<dbReference type="InterPro" id="IPR001537">
    <property type="entry name" value="SpoU_MeTrfase"/>
</dbReference>
<dbReference type="GO" id="GO:0006396">
    <property type="term" value="P:RNA processing"/>
    <property type="evidence" value="ECO:0007669"/>
    <property type="project" value="InterPro"/>
</dbReference>
<dbReference type="Gene3D" id="3.40.1280.10">
    <property type="match status" value="1"/>
</dbReference>
<protein>
    <submittedName>
        <fullName evidence="4">Probable tRNA/rRNA methyltransferase</fullName>
        <ecNumber evidence="4">2.1.1.-</ecNumber>
    </submittedName>
</protein>
<accession>H8XPL2</accession>
<keyword evidence="2 4" id="KW-0808">Transferase</keyword>
<dbReference type="KEGG" id="fin:KQS_06630"/>
<evidence type="ECO:0000259" key="3">
    <source>
        <dbReference type="Pfam" id="PF00588"/>
    </source>
</evidence>
<evidence type="ECO:0000256" key="2">
    <source>
        <dbReference type="ARBA" id="ARBA00022679"/>
    </source>
</evidence>
<dbReference type="SUPFAM" id="SSF75217">
    <property type="entry name" value="alpha/beta knot"/>
    <property type="match status" value="1"/>
</dbReference>
<name>H8XPL2_FLAIG</name>
<dbReference type="PATRIC" id="fig|1094466.5.peg.1303"/>
<dbReference type="eggNOG" id="COG0566">
    <property type="taxonomic scope" value="Bacteria"/>
</dbReference>
<dbReference type="RefSeq" id="WP_014388411.1">
    <property type="nucleotide sequence ID" value="NC_017025.1"/>
</dbReference>
<dbReference type="InterPro" id="IPR029028">
    <property type="entry name" value="Alpha/beta_knot_MTases"/>
</dbReference>
<dbReference type="InterPro" id="IPR029026">
    <property type="entry name" value="tRNA_m1G_MTases_N"/>
</dbReference>
<gene>
    <name evidence="4" type="ordered locus">KQS_06630</name>
</gene>
<dbReference type="EC" id="2.1.1.-" evidence="4"/>
<dbReference type="InterPro" id="IPR051259">
    <property type="entry name" value="rRNA_Methyltransferase"/>
</dbReference>
<feature type="domain" description="tRNA/rRNA methyltransferase SpoU type" evidence="3">
    <location>
        <begin position="17"/>
        <end position="160"/>
    </location>
</feature>